<keyword evidence="2" id="KW-1185">Reference proteome</keyword>
<dbReference type="AlphaFoldDB" id="A0A371HZL9"/>
<accession>A0A371HZL9</accession>
<name>A0A371HZL9_MUCPR</name>
<feature type="non-terminal residue" evidence="1">
    <location>
        <position position="1"/>
    </location>
</feature>
<dbReference type="EMBL" id="QJKJ01001324">
    <property type="protein sequence ID" value="RDY08213.1"/>
    <property type="molecule type" value="Genomic_DNA"/>
</dbReference>
<sequence>MENNQSRRTNKQQHPFVNGIIQTPLPARWKNLNIDSCHVWGTICDDSSHHLTLIALANLRQGYDKPLKVFMEQFASISIKIISIRKWPFIR</sequence>
<gene>
    <name evidence="1" type="ORF">CR513_07581</name>
</gene>
<dbReference type="Proteomes" id="UP000257109">
    <property type="component" value="Unassembled WGS sequence"/>
</dbReference>
<proteinExistence type="predicted"/>
<evidence type="ECO:0000313" key="2">
    <source>
        <dbReference type="Proteomes" id="UP000257109"/>
    </source>
</evidence>
<organism evidence="1 2">
    <name type="scientific">Mucuna pruriens</name>
    <name type="common">Velvet bean</name>
    <name type="synonym">Dolichos pruriens</name>
    <dbReference type="NCBI Taxonomy" id="157652"/>
    <lineage>
        <taxon>Eukaryota</taxon>
        <taxon>Viridiplantae</taxon>
        <taxon>Streptophyta</taxon>
        <taxon>Embryophyta</taxon>
        <taxon>Tracheophyta</taxon>
        <taxon>Spermatophyta</taxon>
        <taxon>Magnoliopsida</taxon>
        <taxon>eudicotyledons</taxon>
        <taxon>Gunneridae</taxon>
        <taxon>Pentapetalae</taxon>
        <taxon>rosids</taxon>
        <taxon>fabids</taxon>
        <taxon>Fabales</taxon>
        <taxon>Fabaceae</taxon>
        <taxon>Papilionoideae</taxon>
        <taxon>50 kb inversion clade</taxon>
        <taxon>NPAAA clade</taxon>
        <taxon>indigoferoid/millettioid clade</taxon>
        <taxon>Phaseoleae</taxon>
        <taxon>Mucuna</taxon>
    </lineage>
</organism>
<protein>
    <submittedName>
        <fullName evidence="1">Uncharacterized protein</fullName>
    </submittedName>
</protein>
<reference evidence="1" key="1">
    <citation type="submission" date="2018-05" db="EMBL/GenBank/DDBJ databases">
        <title>Draft genome of Mucuna pruriens seed.</title>
        <authorList>
            <person name="Nnadi N.E."/>
            <person name="Vos R."/>
            <person name="Hasami M.H."/>
            <person name="Devisetty U.K."/>
            <person name="Aguiy J.C."/>
        </authorList>
    </citation>
    <scope>NUCLEOTIDE SEQUENCE [LARGE SCALE GENOMIC DNA]</scope>
    <source>
        <strain evidence="1">JCA_2017</strain>
    </source>
</reference>
<evidence type="ECO:0000313" key="1">
    <source>
        <dbReference type="EMBL" id="RDY08213.1"/>
    </source>
</evidence>
<comment type="caution">
    <text evidence="1">The sequence shown here is derived from an EMBL/GenBank/DDBJ whole genome shotgun (WGS) entry which is preliminary data.</text>
</comment>